<comment type="caution">
    <text evidence="2">The sequence shown here is derived from an EMBL/GenBank/DDBJ whole genome shotgun (WGS) entry which is preliminary data.</text>
</comment>
<reference evidence="2 3" key="1">
    <citation type="submission" date="2020-08" db="EMBL/GenBank/DDBJ databases">
        <title>Genomic Encyclopedia of Type Strains, Phase IV (KMG-IV): sequencing the most valuable type-strain genomes for metagenomic binning, comparative biology and taxonomic classification.</title>
        <authorList>
            <person name="Goeker M."/>
        </authorList>
    </citation>
    <scope>NUCLEOTIDE SEQUENCE [LARGE SCALE GENOMIC DNA]</scope>
    <source>
        <strain evidence="2 3">DSM 14925</strain>
    </source>
</reference>
<feature type="transmembrane region" description="Helical" evidence="1">
    <location>
        <begin position="88"/>
        <end position="110"/>
    </location>
</feature>
<name>A0A841C6T8_9LACT</name>
<keyword evidence="1" id="KW-1133">Transmembrane helix</keyword>
<organism evidence="2 3">
    <name type="scientific">Lactovum miscens</name>
    <dbReference type="NCBI Taxonomy" id="190387"/>
    <lineage>
        <taxon>Bacteria</taxon>
        <taxon>Bacillati</taxon>
        <taxon>Bacillota</taxon>
        <taxon>Bacilli</taxon>
        <taxon>Lactobacillales</taxon>
        <taxon>Streptococcaceae</taxon>
        <taxon>Lactovum</taxon>
    </lineage>
</organism>
<protein>
    <submittedName>
        <fullName evidence="2">Uncharacterized protein</fullName>
    </submittedName>
</protein>
<dbReference type="RefSeq" id="WP_183539993.1">
    <property type="nucleotide sequence ID" value="NZ_JACHHV010000016.1"/>
</dbReference>
<feature type="transmembrane region" description="Helical" evidence="1">
    <location>
        <begin position="12"/>
        <end position="36"/>
    </location>
</feature>
<dbReference type="Proteomes" id="UP000562464">
    <property type="component" value="Unassembled WGS sequence"/>
</dbReference>
<keyword evidence="1" id="KW-0812">Transmembrane</keyword>
<keyword evidence="1" id="KW-0472">Membrane</keyword>
<evidence type="ECO:0000256" key="1">
    <source>
        <dbReference type="SAM" id="Phobius"/>
    </source>
</evidence>
<dbReference type="AlphaFoldDB" id="A0A841C6T8"/>
<feature type="transmembrane region" description="Helical" evidence="1">
    <location>
        <begin position="56"/>
        <end position="76"/>
    </location>
</feature>
<evidence type="ECO:0000313" key="3">
    <source>
        <dbReference type="Proteomes" id="UP000562464"/>
    </source>
</evidence>
<sequence length="111" mass="12793">MIKKYDIVKRHDIADFFIVWTILEFGLSLILLLLFLPETIKINFGFILTNQPTSGSKFNVLALPVSMLFVSGALKYSLRYFNPVLKYLLIFLNVVALIGTSFFLIQLFIIR</sequence>
<evidence type="ECO:0000313" key="2">
    <source>
        <dbReference type="EMBL" id="MBB5888185.1"/>
    </source>
</evidence>
<accession>A0A841C6T8</accession>
<dbReference type="EMBL" id="JACHHV010000016">
    <property type="protein sequence ID" value="MBB5888185.1"/>
    <property type="molecule type" value="Genomic_DNA"/>
</dbReference>
<gene>
    <name evidence="2" type="ORF">HNQ37_001077</name>
</gene>
<proteinExistence type="predicted"/>
<keyword evidence="3" id="KW-1185">Reference proteome</keyword>